<gene>
    <name evidence="1" type="ORF">OESDEN_22586</name>
</gene>
<accession>A0A0B1RYN0</accession>
<reference evidence="1 2" key="1">
    <citation type="submission" date="2014-03" db="EMBL/GenBank/DDBJ databases">
        <title>Draft genome of the hookworm Oesophagostomum dentatum.</title>
        <authorList>
            <person name="Mitreva M."/>
        </authorList>
    </citation>
    <scope>NUCLEOTIDE SEQUENCE [LARGE SCALE GENOMIC DNA]</scope>
    <source>
        <strain evidence="1 2">OD-Hann</strain>
    </source>
</reference>
<dbReference type="SUPFAM" id="SSF52540">
    <property type="entry name" value="P-loop containing nucleoside triphosphate hydrolases"/>
    <property type="match status" value="1"/>
</dbReference>
<dbReference type="OrthoDB" id="5825567at2759"/>
<dbReference type="Proteomes" id="UP000053660">
    <property type="component" value="Unassembled WGS sequence"/>
</dbReference>
<dbReference type="Gene3D" id="3.40.50.300">
    <property type="entry name" value="P-loop containing nucleotide triphosphate hydrolases"/>
    <property type="match status" value="1"/>
</dbReference>
<dbReference type="EMBL" id="KN610411">
    <property type="protein sequence ID" value="KHJ77794.1"/>
    <property type="molecule type" value="Genomic_DNA"/>
</dbReference>
<name>A0A0B1RYN0_OESDE</name>
<evidence type="ECO:0008006" key="3">
    <source>
        <dbReference type="Google" id="ProtNLM"/>
    </source>
</evidence>
<dbReference type="InterPro" id="IPR027417">
    <property type="entry name" value="P-loop_NTPase"/>
</dbReference>
<organism evidence="1 2">
    <name type="scientific">Oesophagostomum dentatum</name>
    <name type="common">Nodular worm</name>
    <dbReference type="NCBI Taxonomy" id="61180"/>
    <lineage>
        <taxon>Eukaryota</taxon>
        <taxon>Metazoa</taxon>
        <taxon>Ecdysozoa</taxon>
        <taxon>Nematoda</taxon>
        <taxon>Chromadorea</taxon>
        <taxon>Rhabditida</taxon>
        <taxon>Rhabditina</taxon>
        <taxon>Rhabditomorpha</taxon>
        <taxon>Strongyloidea</taxon>
        <taxon>Strongylidae</taxon>
        <taxon>Oesophagostomum</taxon>
    </lineage>
</organism>
<proteinExistence type="predicted"/>
<sequence>MTVMETSARTGYNVKMLFQTMARRICESPVEMDTPLSESVLLTAEEVPMEQNDCVC</sequence>
<protein>
    <recommendedName>
        <fullName evidence="3">Ras family protein</fullName>
    </recommendedName>
</protein>
<evidence type="ECO:0000313" key="2">
    <source>
        <dbReference type="Proteomes" id="UP000053660"/>
    </source>
</evidence>
<dbReference type="AlphaFoldDB" id="A0A0B1RYN0"/>
<keyword evidence="2" id="KW-1185">Reference proteome</keyword>
<evidence type="ECO:0000313" key="1">
    <source>
        <dbReference type="EMBL" id="KHJ77794.1"/>
    </source>
</evidence>